<dbReference type="EMBL" id="CADIJZ010000021">
    <property type="protein sequence ID" value="CAB3722293.1"/>
    <property type="molecule type" value="Genomic_DNA"/>
</dbReference>
<gene>
    <name evidence="1" type="ORF">LMG27174_05074</name>
</gene>
<accession>A0A6J5BZZ8</accession>
<protein>
    <submittedName>
        <fullName evidence="1">Uncharacterized protein</fullName>
    </submittedName>
</protein>
<proteinExistence type="predicted"/>
<sequence>MAGLAQASVRGNWKIRTMFYIMNNIRRLAKWGIRGVDRPHRAICGQGSVATDRQALGVQNHDLAEVALTFQVTQSIGHVGKGKRRIDHGL</sequence>
<evidence type="ECO:0000313" key="2">
    <source>
        <dbReference type="Proteomes" id="UP000494205"/>
    </source>
</evidence>
<dbReference type="Proteomes" id="UP000494205">
    <property type="component" value="Unassembled WGS sequence"/>
</dbReference>
<dbReference type="AlphaFoldDB" id="A0A6J5BZZ8"/>
<name>A0A6J5BZZ8_9BURK</name>
<evidence type="ECO:0000313" key="1">
    <source>
        <dbReference type="EMBL" id="CAB3722293.1"/>
    </source>
</evidence>
<organism evidence="1 2">
    <name type="scientific">Paraburkholderia rhynchosiae</name>
    <dbReference type="NCBI Taxonomy" id="487049"/>
    <lineage>
        <taxon>Bacteria</taxon>
        <taxon>Pseudomonadati</taxon>
        <taxon>Pseudomonadota</taxon>
        <taxon>Betaproteobacteria</taxon>
        <taxon>Burkholderiales</taxon>
        <taxon>Burkholderiaceae</taxon>
        <taxon>Paraburkholderia</taxon>
    </lineage>
</organism>
<reference evidence="1 2" key="1">
    <citation type="submission" date="2020-04" db="EMBL/GenBank/DDBJ databases">
        <authorList>
            <person name="De Canck E."/>
        </authorList>
    </citation>
    <scope>NUCLEOTIDE SEQUENCE [LARGE SCALE GENOMIC DNA]</scope>
    <source>
        <strain evidence="1 2">LMG 27174</strain>
    </source>
</reference>